<name>A0ACB5TBE6_AMBMO</name>
<gene>
    <name evidence="1" type="ORF">Amon02_000734100</name>
</gene>
<protein>
    <submittedName>
        <fullName evidence="1">Unnamed protein product</fullName>
    </submittedName>
</protein>
<reference evidence="1" key="1">
    <citation type="submission" date="2023-04" db="EMBL/GenBank/DDBJ databases">
        <title>Ambrosiozyma monospora NBRC 10751.</title>
        <authorList>
            <person name="Ichikawa N."/>
            <person name="Sato H."/>
            <person name="Tonouchi N."/>
        </authorList>
    </citation>
    <scope>NUCLEOTIDE SEQUENCE</scope>
    <source>
        <strain evidence="1">NBRC 10751</strain>
    </source>
</reference>
<proteinExistence type="predicted"/>
<keyword evidence="2" id="KW-1185">Reference proteome</keyword>
<organism evidence="1 2">
    <name type="scientific">Ambrosiozyma monospora</name>
    <name type="common">Yeast</name>
    <name type="synonym">Endomycopsis monosporus</name>
    <dbReference type="NCBI Taxonomy" id="43982"/>
    <lineage>
        <taxon>Eukaryota</taxon>
        <taxon>Fungi</taxon>
        <taxon>Dikarya</taxon>
        <taxon>Ascomycota</taxon>
        <taxon>Saccharomycotina</taxon>
        <taxon>Pichiomycetes</taxon>
        <taxon>Pichiales</taxon>
        <taxon>Pichiaceae</taxon>
        <taxon>Ambrosiozyma</taxon>
    </lineage>
</organism>
<dbReference type="Proteomes" id="UP001165064">
    <property type="component" value="Unassembled WGS sequence"/>
</dbReference>
<evidence type="ECO:0000313" key="1">
    <source>
        <dbReference type="EMBL" id="GME85067.1"/>
    </source>
</evidence>
<accession>A0ACB5TBE6</accession>
<sequence length="455" mass="49739">MFVEAGLQPLAYATAKANGLNDIAESLLSESGYVEDQIDIPVSVSNGPMGVAQPKITGTKEWPLSQVSLSFFEQALAGNFENLQLDEEPEGDDDADKSKNFGDDFEEDNLFEDADALNDEGWDLGDDDLDVESIEEVDEVEVEESGALSGELGAWVRNSRCAAGYISAGAFEPASQLLNKQLGVTQFEPLRSRFLEVYQASKLSYPAFDEASSLPSLRTFIRNDPTDDDPTQKPLPYVPGFDTLEPKLHEAFKLFKGNKLADAITVFRSIIYTIVTLVVYTEEDESKCQELLSICKEYILGLSIELARRELPASSVKRNLELAAYFTKTKLQAAHKVNALQVAMTQSFKNKNFASASYFAGEFLSIMPNGSRAETAKKIKTKSDSISTDAIEIDFDPYADFDICAGTFTPIYKESPKVSEALCGASYHASEKGKVCSITKITTIGAPASGLRILA</sequence>
<dbReference type="EMBL" id="BSXS01006085">
    <property type="protein sequence ID" value="GME85067.1"/>
    <property type="molecule type" value="Genomic_DNA"/>
</dbReference>
<comment type="caution">
    <text evidence="1">The sequence shown here is derived from an EMBL/GenBank/DDBJ whole genome shotgun (WGS) entry which is preliminary data.</text>
</comment>
<evidence type="ECO:0000313" key="2">
    <source>
        <dbReference type="Proteomes" id="UP001165064"/>
    </source>
</evidence>